<name>A0A8F2W5X4_CANAR</name>
<gene>
    <name evidence="1" type="ORF">CA7LBN_004845</name>
</gene>
<protein>
    <submittedName>
        <fullName evidence="1">Uncharacterized protein</fullName>
    </submittedName>
</protein>
<reference evidence="1" key="1">
    <citation type="submission" date="2021-06" db="EMBL/GenBank/DDBJ databases">
        <title>Candida auris outbreak in lebanese hospital.</title>
        <authorList>
            <person name="Finianos M."/>
        </authorList>
    </citation>
    <scope>NUCLEOTIDE SEQUENCE</scope>
    <source>
        <strain evidence="1">CA7LBN</strain>
    </source>
</reference>
<dbReference type="AlphaFoldDB" id="A0A8F2W5X4"/>
<dbReference type="Proteomes" id="UP000825438">
    <property type="component" value="Chromosome VII"/>
</dbReference>
<evidence type="ECO:0000313" key="1">
    <source>
        <dbReference type="EMBL" id="QWW25941.1"/>
    </source>
</evidence>
<sequence>MICPLCCSSLRQNLLSPPVALLVCPNESCVYPLNLNPEELARKQLVVRTDEEKILKLMQKKMDEAGVEKKVSDFIVRPGTRQTYKCT</sequence>
<dbReference type="EMBL" id="CP076755">
    <property type="protein sequence ID" value="QWW25941.1"/>
    <property type="molecule type" value="Genomic_DNA"/>
</dbReference>
<organism evidence="1">
    <name type="scientific">Candidozyma auris</name>
    <name type="common">Yeast</name>
    <name type="synonym">Candida auris</name>
    <dbReference type="NCBI Taxonomy" id="498019"/>
    <lineage>
        <taxon>Eukaryota</taxon>
        <taxon>Fungi</taxon>
        <taxon>Dikarya</taxon>
        <taxon>Ascomycota</taxon>
        <taxon>Saccharomycotina</taxon>
        <taxon>Pichiomycetes</taxon>
        <taxon>Metschnikowiaceae</taxon>
        <taxon>Candidozyma</taxon>
    </lineage>
</organism>
<proteinExistence type="predicted"/>
<accession>A0A8F2W5X4</accession>